<reference evidence="2" key="1">
    <citation type="journal article" date="2019" name="Int. J. Syst. Evol. Microbiol.">
        <title>The Global Catalogue of Microorganisms (GCM) 10K type strain sequencing project: providing services to taxonomists for standard genome sequencing and annotation.</title>
        <authorList>
            <consortium name="The Broad Institute Genomics Platform"/>
            <consortium name="The Broad Institute Genome Sequencing Center for Infectious Disease"/>
            <person name="Wu L."/>
            <person name="Ma J."/>
        </authorList>
    </citation>
    <scope>NUCLEOTIDE SEQUENCE [LARGE SCALE GENOMIC DNA]</scope>
    <source>
        <strain evidence="2">JCM 8201</strain>
    </source>
</reference>
<organism evidence="1 2">
    <name type="scientific">Actinocorallia aurantiaca</name>
    <dbReference type="NCBI Taxonomy" id="46204"/>
    <lineage>
        <taxon>Bacteria</taxon>
        <taxon>Bacillati</taxon>
        <taxon>Actinomycetota</taxon>
        <taxon>Actinomycetes</taxon>
        <taxon>Streptosporangiales</taxon>
        <taxon>Thermomonosporaceae</taxon>
        <taxon>Actinocorallia</taxon>
    </lineage>
</organism>
<dbReference type="Gene3D" id="3.40.50.1820">
    <property type="entry name" value="alpha/beta hydrolase"/>
    <property type="match status" value="1"/>
</dbReference>
<keyword evidence="1" id="KW-0378">Hydrolase</keyword>
<dbReference type="Proteomes" id="UP001501842">
    <property type="component" value="Unassembled WGS sequence"/>
</dbReference>
<comment type="caution">
    <text evidence="1">The sequence shown here is derived from an EMBL/GenBank/DDBJ whole genome shotgun (WGS) entry which is preliminary data.</text>
</comment>
<dbReference type="InterPro" id="IPR000801">
    <property type="entry name" value="Esterase-like"/>
</dbReference>
<dbReference type="EMBL" id="BAAATZ010000002">
    <property type="protein sequence ID" value="GAA2719730.1"/>
    <property type="molecule type" value="Genomic_DNA"/>
</dbReference>
<evidence type="ECO:0000313" key="2">
    <source>
        <dbReference type="Proteomes" id="UP001501842"/>
    </source>
</evidence>
<proteinExistence type="predicted"/>
<gene>
    <name evidence="1" type="ORF">GCM10010439_06120</name>
</gene>
<evidence type="ECO:0000313" key="1">
    <source>
        <dbReference type="EMBL" id="GAA2719730.1"/>
    </source>
</evidence>
<dbReference type="InterPro" id="IPR029058">
    <property type="entry name" value="AB_hydrolase_fold"/>
</dbReference>
<accession>A0ABP6GDB8</accession>
<dbReference type="SUPFAM" id="SSF53474">
    <property type="entry name" value="alpha/beta-Hydrolases"/>
    <property type="match status" value="1"/>
</dbReference>
<protein>
    <submittedName>
        <fullName evidence="1">Alpha/beta hydrolase family protein</fullName>
    </submittedName>
</protein>
<dbReference type="Pfam" id="PF00756">
    <property type="entry name" value="Esterase"/>
    <property type="match status" value="1"/>
</dbReference>
<dbReference type="InterPro" id="IPR050583">
    <property type="entry name" value="Mycobacterial_A85_antigen"/>
</dbReference>
<dbReference type="PANTHER" id="PTHR48098">
    <property type="entry name" value="ENTEROCHELIN ESTERASE-RELATED"/>
    <property type="match status" value="1"/>
</dbReference>
<keyword evidence="2" id="KW-1185">Reference proteome</keyword>
<dbReference type="PANTHER" id="PTHR48098:SF1">
    <property type="entry name" value="DIACYLGLYCEROL ACYLTRANSFERASE_MYCOLYLTRANSFERASE AG85A"/>
    <property type="match status" value="1"/>
</dbReference>
<sequence length="313" mass="34342">MALALAPGPAAPAEAAGFKKADNGSSITAYKWLTKNKRQLDVSVRSKGLGKTEKVRLLLPKGWKKNTKKTWPVVYLLHGGRAGYQSWSKSSTIRALAAKWNVIVVMPEGRNGSYTNWYNYGNYGIPEWETFHMTEVFQLVQRNFHAGSRRAVMGNSSGGLGAMGYAARYKGRFKYAASFSGVLSLLSPGVPEVLKEVNAGSGNTDATAVYGDPEANRDNWVAHDPFSLAANLRGTKLYFTSGSGAPIPTDLAFFSEYVVGMTNGDFKKRLNALKIPHKSHIYSGGTHAWPYWKRELKKAWPQAMKTLKAKKAG</sequence>
<dbReference type="GO" id="GO:0016787">
    <property type="term" value="F:hydrolase activity"/>
    <property type="evidence" value="ECO:0007669"/>
    <property type="project" value="UniProtKB-KW"/>
</dbReference>
<name>A0ABP6GDB8_9ACTN</name>